<evidence type="ECO:0000313" key="2">
    <source>
        <dbReference type="EMBL" id="GIX79656.1"/>
    </source>
</evidence>
<dbReference type="SMART" id="SM00225">
    <property type="entry name" value="BTB"/>
    <property type="match status" value="1"/>
</dbReference>
<dbReference type="Pfam" id="PF00651">
    <property type="entry name" value="BTB"/>
    <property type="match status" value="1"/>
</dbReference>
<dbReference type="SUPFAM" id="SSF54695">
    <property type="entry name" value="POZ domain"/>
    <property type="match status" value="1"/>
</dbReference>
<dbReference type="Gene3D" id="3.30.710.10">
    <property type="entry name" value="Potassium Channel Kv1.1, Chain A"/>
    <property type="match status" value="1"/>
</dbReference>
<accession>A0AAV4N6L0</accession>
<dbReference type="InterPro" id="IPR011333">
    <property type="entry name" value="SKP1/BTB/POZ_sf"/>
</dbReference>
<name>A0AAV4N6L0_CAEEX</name>
<dbReference type="PANTHER" id="PTHR24413">
    <property type="entry name" value="SPECKLE-TYPE POZ PROTEIN"/>
    <property type="match status" value="1"/>
</dbReference>
<dbReference type="AlphaFoldDB" id="A0AAV4N6L0"/>
<keyword evidence="3" id="KW-1185">Reference proteome</keyword>
<evidence type="ECO:0000313" key="3">
    <source>
        <dbReference type="Proteomes" id="UP001054945"/>
    </source>
</evidence>
<evidence type="ECO:0000259" key="1">
    <source>
        <dbReference type="PROSITE" id="PS50097"/>
    </source>
</evidence>
<organism evidence="2 3">
    <name type="scientific">Caerostris extrusa</name>
    <name type="common">Bark spider</name>
    <name type="synonym">Caerostris bankana</name>
    <dbReference type="NCBI Taxonomy" id="172846"/>
    <lineage>
        <taxon>Eukaryota</taxon>
        <taxon>Metazoa</taxon>
        <taxon>Ecdysozoa</taxon>
        <taxon>Arthropoda</taxon>
        <taxon>Chelicerata</taxon>
        <taxon>Arachnida</taxon>
        <taxon>Araneae</taxon>
        <taxon>Araneomorphae</taxon>
        <taxon>Entelegynae</taxon>
        <taxon>Araneoidea</taxon>
        <taxon>Araneidae</taxon>
        <taxon>Caerostris</taxon>
    </lineage>
</organism>
<proteinExistence type="predicted"/>
<reference evidence="2 3" key="1">
    <citation type="submission" date="2021-06" db="EMBL/GenBank/DDBJ databases">
        <title>Caerostris extrusa draft genome.</title>
        <authorList>
            <person name="Kono N."/>
            <person name="Arakawa K."/>
        </authorList>
    </citation>
    <scope>NUCLEOTIDE SEQUENCE [LARGE SCALE GENOMIC DNA]</scope>
</reference>
<comment type="caution">
    <text evidence="2">The sequence shown here is derived from an EMBL/GenBank/DDBJ whole genome shotgun (WGS) entry which is preliminary data.</text>
</comment>
<sequence>MDKSIQEIPTKKFPPPSIVPKADIKGMEHHSLKSDLAWLYSTGALTDTKLVASTHTFFAHSQILGARSLVFRAMFSTDMEERSTKTVHISDLDSQTVSRMLVFMYTDILEDVEWERACDLYYAADKYDIRSLKFRCLCFLKKNLSDSNACKTLILADRHRDKDLEMTAQEYILMSKKIILSDEWKDLMESNLQLAARTMYLNWKIF</sequence>
<dbReference type="Gene3D" id="1.25.40.420">
    <property type="match status" value="1"/>
</dbReference>
<dbReference type="InterPro" id="IPR000210">
    <property type="entry name" value="BTB/POZ_dom"/>
</dbReference>
<feature type="domain" description="BTB" evidence="1">
    <location>
        <begin position="46"/>
        <end position="113"/>
    </location>
</feature>
<dbReference type="EMBL" id="BPLR01002958">
    <property type="protein sequence ID" value="GIX79656.1"/>
    <property type="molecule type" value="Genomic_DNA"/>
</dbReference>
<gene>
    <name evidence="2" type="primary">Tdpoz3_21</name>
    <name evidence="2" type="ORF">CEXT_543731</name>
</gene>
<protein>
    <submittedName>
        <fullName evidence="2">TD and POZ domain-containing protein 3</fullName>
    </submittedName>
</protein>
<dbReference type="Proteomes" id="UP001054945">
    <property type="component" value="Unassembled WGS sequence"/>
</dbReference>
<dbReference type="PROSITE" id="PS50097">
    <property type="entry name" value="BTB"/>
    <property type="match status" value="1"/>
</dbReference>